<keyword evidence="16" id="KW-0418">Kinase</keyword>
<dbReference type="InterPro" id="IPR008266">
    <property type="entry name" value="Tyr_kinase_AS"/>
</dbReference>
<keyword evidence="5" id="KW-0732">Signal</keyword>
<dbReference type="SMART" id="SM00369">
    <property type="entry name" value="LRR_TYP"/>
    <property type="match status" value="6"/>
</dbReference>
<dbReference type="Gene3D" id="3.80.10.10">
    <property type="entry name" value="Ribonuclease Inhibitor"/>
    <property type="match status" value="4"/>
</dbReference>
<keyword evidence="8 12" id="KW-0067">ATP-binding</keyword>
<dbReference type="GO" id="GO:0016301">
    <property type="term" value="F:kinase activity"/>
    <property type="evidence" value="ECO:0007669"/>
    <property type="project" value="UniProtKB-KW"/>
</dbReference>
<dbReference type="SUPFAM" id="SSF56112">
    <property type="entry name" value="Protein kinase-like (PK-like)"/>
    <property type="match status" value="1"/>
</dbReference>
<dbReference type="PANTHER" id="PTHR48053:SF126">
    <property type="entry name" value="MDIS1-INTERACTING RECEPTOR LIKE KINASE 2-LIKE ISOFORM X1"/>
    <property type="match status" value="1"/>
</dbReference>
<keyword evidence="11 16" id="KW-0675">Receptor</keyword>
<keyword evidence="3" id="KW-0433">Leucine-rich repeat</keyword>
<gene>
    <name evidence="16" type="primary">LOC107415166</name>
</gene>
<dbReference type="InterPro" id="IPR032675">
    <property type="entry name" value="LRR_dom_sf"/>
</dbReference>
<evidence type="ECO:0000313" key="15">
    <source>
        <dbReference type="Proteomes" id="UP001652623"/>
    </source>
</evidence>
<keyword evidence="7 12" id="KW-0547">Nucleotide-binding</keyword>
<reference evidence="16" key="1">
    <citation type="submission" date="2025-08" db="UniProtKB">
        <authorList>
            <consortium name="RefSeq"/>
        </authorList>
    </citation>
    <scope>IDENTIFICATION</scope>
    <source>
        <tissue evidence="16">Seedling</tissue>
    </source>
</reference>
<sequence>MPLPFYNISIVRVLCAILVFTNMVDIELHSMILSAAASESLPLELEAKALLQSGWWSSYGANITNTTSHCFHWPGIICNHHGSITQISLHGEFLLGKSLEEFNFTSFPNLVHLDLGSARLIGRIPPEISTLSKLVHLNLSDNCLSSELPSSIGSLSNLVMLDVSVNGISGYIPGELGGLKSLVALNLSANHLYGTIPLALGFLTNLGHMNISQNYIQGELPLSLTNLSNLMMLDASNNEISGSVPPEIGKLVNLHGLHLSGNMLSGPLPSTLGHLANLTNLFVDGNYINGSTPREIGHLANLQNLVLEQNQLTGAIPSEIGNLKKLTHMALNSNNLSGKIPLDIENLKELTYLDLSSNHLSGNIPSGIGNMKNLTSLDLSCNYLRGNIPPCLASSPQLRIDLSYNFLQGRIPYEFSSHFKNVSFFGNEDLCGETIFKGVHRCSNKGDVHKIIMIIFSMLVFIVWSFLFVLMWSYRHGYKNEKSPPGDETARNGDIFSIWNYDGKIAYEDIIRATEDFDIKYCIGTGSYGSVYKAQLPNGKVVALKKLHGSEAEEPSSWKSFMSEVKTLTEIRHRNIVKLYGFCLNKKCMFLIYEYMERGSLFCILSNDMEAVELDWKKRVTIIKDIAHALCYMHHECSPPIVHRDVSTNNILLNSALEAVVSDFGTSRLLHSDTSNQTMLAGTYGYISPELAYTMVVTEKCDVYSFGVVALETLRGKHPRELLLALSSSSSSSSSPSSSSENIMLSQVLDQRLSPPTSRKVVQDVYLIVKLVLMCLHDHPRHRPTMKQVSQQILAGGAPIFPKTFPTFPDISLGDLMNLQV</sequence>
<evidence type="ECO:0000256" key="9">
    <source>
        <dbReference type="ARBA" id="ARBA00022989"/>
    </source>
</evidence>
<dbReference type="PANTHER" id="PTHR48053">
    <property type="entry name" value="LEUCINE RICH REPEAT FAMILY PROTEIN, EXPRESSED"/>
    <property type="match status" value="1"/>
</dbReference>
<dbReference type="Gene3D" id="1.10.510.10">
    <property type="entry name" value="Transferase(Phosphotransferase) domain 1"/>
    <property type="match status" value="1"/>
</dbReference>
<accession>A0ABM3ZZD0</accession>
<keyword evidence="9 13" id="KW-1133">Transmembrane helix</keyword>
<comment type="subcellular location">
    <subcellularLocation>
        <location evidence="1">Cell membrane</location>
    </subcellularLocation>
    <subcellularLocation>
        <location evidence="2">Membrane</location>
        <topology evidence="2">Single-pass type I membrane protein</topology>
    </subcellularLocation>
</comment>
<dbReference type="PROSITE" id="PS50011">
    <property type="entry name" value="PROTEIN_KINASE_DOM"/>
    <property type="match status" value="1"/>
</dbReference>
<feature type="domain" description="Protein kinase" evidence="14">
    <location>
        <begin position="517"/>
        <end position="801"/>
    </location>
</feature>
<proteinExistence type="predicted"/>
<evidence type="ECO:0000256" key="1">
    <source>
        <dbReference type="ARBA" id="ARBA00004236"/>
    </source>
</evidence>
<feature type="binding site" evidence="12">
    <location>
        <position position="545"/>
    </location>
    <ligand>
        <name>ATP</name>
        <dbReference type="ChEBI" id="CHEBI:30616"/>
    </ligand>
</feature>
<evidence type="ECO:0000256" key="6">
    <source>
        <dbReference type="ARBA" id="ARBA00022737"/>
    </source>
</evidence>
<name>A0ABM3ZZD0_ZIZJJ</name>
<dbReference type="RefSeq" id="XP_060669841.1">
    <property type="nucleotide sequence ID" value="XM_060813858.1"/>
</dbReference>
<evidence type="ECO:0000256" key="13">
    <source>
        <dbReference type="SAM" id="Phobius"/>
    </source>
</evidence>
<dbReference type="Pfam" id="PF00560">
    <property type="entry name" value="LRR_1"/>
    <property type="match status" value="3"/>
</dbReference>
<keyword evidence="15" id="KW-1185">Reference proteome</keyword>
<evidence type="ECO:0000256" key="2">
    <source>
        <dbReference type="ARBA" id="ARBA00004479"/>
    </source>
</evidence>
<keyword evidence="10 13" id="KW-0472">Membrane</keyword>
<dbReference type="InterPro" id="IPR003591">
    <property type="entry name" value="Leu-rich_rpt_typical-subtyp"/>
</dbReference>
<dbReference type="Pfam" id="PF13855">
    <property type="entry name" value="LRR_8"/>
    <property type="match status" value="2"/>
</dbReference>
<dbReference type="PROSITE" id="PS00107">
    <property type="entry name" value="PROTEIN_KINASE_ATP"/>
    <property type="match status" value="1"/>
</dbReference>
<evidence type="ECO:0000256" key="11">
    <source>
        <dbReference type="ARBA" id="ARBA00023170"/>
    </source>
</evidence>
<keyword evidence="16" id="KW-0808">Transferase</keyword>
<evidence type="ECO:0000256" key="8">
    <source>
        <dbReference type="ARBA" id="ARBA00022840"/>
    </source>
</evidence>
<evidence type="ECO:0000256" key="7">
    <source>
        <dbReference type="ARBA" id="ARBA00022741"/>
    </source>
</evidence>
<evidence type="ECO:0000259" key="14">
    <source>
        <dbReference type="PROSITE" id="PS50011"/>
    </source>
</evidence>
<dbReference type="InterPro" id="IPR051716">
    <property type="entry name" value="Plant_RL_S/T_kinase"/>
</dbReference>
<keyword evidence="4 13" id="KW-0812">Transmembrane</keyword>
<evidence type="ECO:0000256" key="12">
    <source>
        <dbReference type="PROSITE-ProRule" id="PRU10141"/>
    </source>
</evidence>
<evidence type="ECO:0000256" key="3">
    <source>
        <dbReference type="ARBA" id="ARBA00022614"/>
    </source>
</evidence>
<dbReference type="Gene3D" id="3.30.200.20">
    <property type="entry name" value="Phosphorylase Kinase, domain 1"/>
    <property type="match status" value="1"/>
</dbReference>
<dbReference type="SUPFAM" id="SSF52058">
    <property type="entry name" value="L domain-like"/>
    <property type="match status" value="1"/>
</dbReference>
<protein>
    <submittedName>
        <fullName evidence="16">MDIS1-interacting receptor like kinase 2</fullName>
    </submittedName>
</protein>
<evidence type="ECO:0000256" key="4">
    <source>
        <dbReference type="ARBA" id="ARBA00022692"/>
    </source>
</evidence>
<keyword evidence="6" id="KW-0677">Repeat</keyword>
<dbReference type="Proteomes" id="UP001652623">
    <property type="component" value="Chromosome 1"/>
</dbReference>
<dbReference type="InterPro" id="IPR017441">
    <property type="entry name" value="Protein_kinase_ATP_BS"/>
</dbReference>
<dbReference type="InterPro" id="IPR001611">
    <property type="entry name" value="Leu-rich_rpt"/>
</dbReference>
<dbReference type="InterPro" id="IPR000719">
    <property type="entry name" value="Prot_kinase_dom"/>
</dbReference>
<feature type="transmembrane region" description="Helical" evidence="13">
    <location>
        <begin position="451"/>
        <end position="474"/>
    </location>
</feature>
<dbReference type="Pfam" id="PF00069">
    <property type="entry name" value="Pkinase"/>
    <property type="match status" value="1"/>
</dbReference>
<dbReference type="GeneID" id="107415166"/>
<organism evidence="15 16">
    <name type="scientific">Ziziphus jujuba</name>
    <name type="common">Chinese jujube</name>
    <name type="synonym">Ziziphus sativa</name>
    <dbReference type="NCBI Taxonomy" id="326968"/>
    <lineage>
        <taxon>Eukaryota</taxon>
        <taxon>Viridiplantae</taxon>
        <taxon>Streptophyta</taxon>
        <taxon>Embryophyta</taxon>
        <taxon>Tracheophyta</taxon>
        <taxon>Spermatophyta</taxon>
        <taxon>Magnoliopsida</taxon>
        <taxon>eudicotyledons</taxon>
        <taxon>Gunneridae</taxon>
        <taxon>Pentapetalae</taxon>
        <taxon>rosids</taxon>
        <taxon>fabids</taxon>
        <taxon>Rosales</taxon>
        <taxon>Rhamnaceae</taxon>
        <taxon>Paliureae</taxon>
        <taxon>Ziziphus</taxon>
    </lineage>
</organism>
<evidence type="ECO:0000313" key="16">
    <source>
        <dbReference type="RefSeq" id="XP_060669841.1"/>
    </source>
</evidence>
<evidence type="ECO:0000256" key="10">
    <source>
        <dbReference type="ARBA" id="ARBA00023136"/>
    </source>
</evidence>
<dbReference type="InterPro" id="IPR011009">
    <property type="entry name" value="Kinase-like_dom_sf"/>
</dbReference>
<dbReference type="PROSITE" id="PS00109">
    <property type="entry name" value="PROTEIN_KINASE_TYR"/>
    <property type="match status" value="1"/>
</dbReference>
<evidence type="ECO:0000256" key="5">
    <source>
        <dbReference type="ARBA" id="ARBA00022729"/>
    </source>
</evidence>